<dbReference type="Gramene" id="mRNA:HanXRQr2_Chr13g0583971">
    <property type="protein sequence ID" value="mRNA:HanXRQr2_Chr13g0583971"/>
    <property type="gene ID" value="HanXRQr2_Chr13g0583971"/>
</dbReference>
<reference evidence="2" key="1">
    <citation type="journal article" date="2017" name="Nature">
        <title>The sunflower genome provides insights into oil metabolism, flowering and Asterid evolution.</title>
        <authorList>
            <person name="Badouin H."/>
            <person name="Gouzy J."/>
            <person name="Grassa C.J."/>
            <person name="Murat F."/>
            <person name="Staton S.E."/>
            <person name="Cottret L."/>
            <person name="Lelandais-Briere C."/>
            <person name="Owens G.L."/>
            <person name="Carrere S."/>
            <person name="Mayjonade B."/>
            <person name="Legrand L."/>
            <person name="Gill N."/>
            <person name="Kane N.C."/>
            <person name="Bowers J.E."/>
            <person name="Hubner S."/>
            <person name="Bellec A."/>
            <person name="Berard A."/>
            <person name="Berges H."/>
            <person name="Blanchet N."/>
            <person name="Boniface M.C."/>
            <person name="Brunel D."/>
            <person name="Catrice O."/>
            <person name="Chaidir N."/>
            <person name="Claudel C."/>
            <person name="Donnadieu C."/>
            <person name="Faraut T."/>
            <person name="Fievet G."/>
            <person name="Helmstetter N."/>
            <person name="King M."/>
            <person name="Knapp S.J."/>
            <person name="Lai Z."/>
            <person name="Le Paslier M.C."/>
            <person name="Lippi Y."/>
            <person name="Lorenzon L."/>
            <person name="Mandel J.R."/>
            <person name="Marage G."/>
            <person name="Marchand G."/>
            <person name="Marquand E."/>
            <person name="Bret-Mestries E."/>
            <person name="Morien E."/>
            <person name="Nambeesan S."/>
            <person name="Nguyen T."/>
            <person name="Pegot-Espagnet P."/>
            <person name="Pouilly N."/>
            <person name="Raftis F."/>
            <person name="Sallet E."/>
            <person name="Schiex T."/>
            <person name="Thomas J."/>
            <person name="Vandecasteele C."/>
            <person name="Vares D."/>
            <person name="Vear F."/>
            <person name="Vautrin S."/>
            <person name="Crespi M."/>
            <person name="Mangin B."/>
            <person name="Burke J.M."/>
            <person name="Salse J."/>
            <person name="Munos S."/>
            <person name="Vincourt P."/>
            <person name="Rieseberg L.H."/>
            <person name="Langlade N.B."/>
        </authorList>
    </citation>
    <scope>NUCLEOTIDE SEQUENCE</scope>
    <source>
        <tissue evidence="2">Leaves</tissue>
    </source>
</reference>
<evidence type="ECO:0000256" key="1">
    <source>
        <dbReference type="SAM" id="MobiDB-lite"/>
    </source>
</evidence>
<feature type="compositionally biased region" description="Basic residues" evidence="1">
    <location>
        <begin position="54"/>
        <end position="67"/>
    </location>
</feature>
<sequence>MNVGKDNTSSGGGHGGGSGLRGGRTKQVARKHIDCGIVIWEPNLSRGDSDAASRRQRSQKSYPKHPNGKAIVEKPTIWTRGPYLMVRPPNGPLISYRRGVGGSYSRMGEGDLMADLAGTLHSLSPDILDDRDGTTLQDLSRDILDDGDNNDDARDDGDYDDGETLVMMVTIVTIVMVETATMTTLRVVVTTSRVVVMGDNSYKETGKSMFLVLRIYSILFVDVIS</sequence>
<reference evidence="2" key="2">
    <citation type="submission" date="2020-06" db="EMBL/GenBank/DDBJ databases">
        <title>Helianthus annuus Genome sequencing and assembly Release 2.</title>
        <authorList>
            <person name="Gouzy J."/>
            <person name="Langlade N."/>
            <person name="Munos S."/>
        </authorList>
    </citation>
    <scope>NUCLEOTIDE SEQUENCE</scope>
    <source>
        <tissue evidence="2">Leaves</tissue>
    </source>
</reference>
<dbReference type="EMBL" id="MNCJ02000328">
    <property type="protein sequence ID" value="KAF5773019.1"/>
    <property type="molecule type" value="Genomic_DNA"/>
</dbReference>
<feature type="region of interest" description="Disordered" evidence="1">
    <location>
        <begin position="46"/>
        <end position="72"/>
    </location>
</feature>
<feature type="region of interest" description="Disordered" evidence="1">
    <location>
        <begin position="1"/>
        <end position="27"/>
    </location>
</feature>
<proteinExistence type="predicted"/>
<evidence type="ECO:0000313" key="2">
    <source>
        <dbReference type="EMBL" id="KAF5773019.1"/>
    </source>
</evidence>
<comment type="caution">
    <text evidence="2">The sequence shown here is derived from an EMBL/GenBank/DDBJ whole genome shotgun (WGS) entry which is preliminary data.</text>
</comment>
<feature type="compositionally biased region" description="Gly residues" evidence="1">
    <location>
        <begin position="10"/>
        <end position="22"/>
    </location>
</feature>
<keyword evidence="3" id="KW-1185">Reference proteome</keyword>
<accession>A0A9K3HC42</accession>
<dbReference type="Proteomes" id="UP000215914">
    <property type="component" value="Unassembled WGS sequence"/>
</dbReference>
<protein>
    <submittedName>
        <fullName evidence="2">Uncharacterized protein</fullName>
    </submittedName>
</protein>
<dbReference type="AlphaFoldDB" id="A0A9K3HC42"/>
<gene>
    <name evidence="2" type="ORF">HanXRQr2_Chr13g0583971</name>
</gene>
<organism evidence="2 3">
    <name type="scientific">Helianthus annuus</name>
    <name type="common">Common sunflower</name>
    <dbReference type="NCBI Taxonomy" id="4232"/>
    <lineage>
        <taxon>Eukaryota</taxon>
        <taxon>Viridiplantae</taxon>
        <taxon>Streptophyta</taxon>
        <taxon>Embryophyta</taxon>
        <taxon>Tracheophyta</taxon>
        <taxon>Spermatophyta</taxon>
        <taxon>Magnoliopsida</taxon>
        <taxon>eudicotyledons</taxon>
        <taxon>Gunneridae</taxon>
        <taxon>Pentapetalae</taxon>
        <taxon>asterids</taxon>
        <taxon>campanulids</taxon>
        <taxon>Asterales</taxon>
        <taxon>Asteraceae</taxon>
        <taxon>Asteroideae</taxon>
        <taxon>Heliantheae alliance</taxon>
        <taxon>Heliantheae</taxon>
        <taxon>Helianthus</taxon>
    </lineage>
</organism>
<evidence type="ECO:0000313" key="3">
    <source>
        <dbReference type="Proteomes" id="UP000215914"/>
    </source>
</evidence>
<name>A0A9K3HC42_HELAN</name>